<dbReference type="Gene3D" id="3.40.190.10">
    <property type="entry name" value="Periplasmic binding protein-like II"/>
    <property type="match status" value="4"/>
</dbReference>
<feature type="compositionally biased region" description="Low complexity" evidence="12">
    <location>
        <begin position="1086"/>
        <end position="1111"/>
    </location>
</feature>
<dbReference type="GO" id="GO:0035556">
    <property type="term" value="P:intracellular signal transduction"/>
    <property type="evidence" value="ECO:0007669"/>
    <property type="project" value="InterPro"/>
</dbReference>
<organism evidence="17 18">
    <name type="scientific">Acanthamoeba castellanii (strain ATCC 30010 / Neff)</name>
    <dbReference type="NCBI Taxonomy" id="1257118"/>
    <lineage>
        <taxon>Eukaryota</taxon>
        <taxon>Amoebozoa</taxon>
        <taxon>Discosea</taxon>
        <taxon>Longamoebia</taxon>
        <taxon>Centramoebida</taxon>
        <taxon>Acanthamoebidae</taxon>
        <taxon>Acanthamoeba</taxon>
    </lineage>
</organism>
<feature type="signal peptide" evidence="14">
    <location>
        <begin position="1"/>
        <end position="22"/>
    </location>
</feature>
<dbReference type="PROSITE" id="PS50011">
    <property type="entry name" value="PROTEIN_KINASE_DOM"/>
    <property type="match status" value="2"/>
</dbReference>
<dbReference type="PROSITE" id="PS00107">
    <property type="entry name" value="PROTEIN_KINASE_ATP"/>
    <property type="match status" value="2"/>
</dbReference>
<evidence type="ECO:0000259" key="16">
    <source>
        <dbReference type="PROSITE" id="PS50125"/>
    </source>
</evidence>
<dbReference type="KEGG" id="acan:ACA1_097130"/>
<evidence type="ECO:0000256" key="4">
    <source>
        <dbReference type="ARBA" id="ARBA00022527"/>
    </source>
</evidence>
<dbReference type="Pfam" id="PF00211">
    <property type="entry name" value="Guanylate_cyc"/>
    <property type="match status" value="1"/>
</dbReference>
<evidence type="ECO:0000256" key="10">
    <source>
        <dbReference type="ARBA" id="ARBA00048679"/>
    </source>
</evidence>
<evidence type="ECO:0000256" key="14">
    <source>
        <dbReference type="SAM" id="SignalP"/>
    </source>
</evidence>
<evidence type="ECO:0000256" key="7">
    <source>
        <dbReference type="ARBA" id="ARBA00022777"/>
    </source>
</evidence>
<dbReference type="SMART" id="SM00220">
    <property type="entry name" value="S_TKc"/>
    <property type="match status" value="2"/>
</dbReference>
<dbReference type="InterPro" id="IPR008271">
    <property type="entry name" value="Ser/Thr_kinase_AS"/>
</dbReference>
<dbReference type="PRINTS" id="PR00109">
    <property type="entry name" value="TYRKINASE"/>
</dbReference>
<proteinExistence type="inferred from homology"/>
<evidence type="ECO:0000256" key="1">
    <source>
        <dbReference type="ARBA" id="ARBA00004167"/>
    </source>
</evidence>
<feature type="binding site" evidence="11">
    <location>
        <position position="1446"/>
    </location>
    <ligand>
        <name>ATP</name>
        <dbReference type="ChEBI" id="CHEBI:30616"/>
    </ligand>
</feature>
<dbReference type="InterPro" id="IPR051681">
    <property type="entry name" value="Ser/Thr_Kinases-Pseudokinases"/>
</dbReference>
<feature type="compositionally biased region" description="Polar residues" evidence="12">
    <location>
        <begin position="1051"/>
        <end position="1060"/>
    </location>
</feature>
<keyword evidence="8 11" id="KW-0067">ATP-binding</keyword>
<feature type="compositionally biased region" description="Low complexity" evidence="12">
    <location>
        <begin position="1343"/>
        <end position="1354"/>
    </location>
</feature>
<sequence length="1681" mass="184139">MKVFYSVIVGVLLLFMFHDGAANGVNLYGAGTSSAQPVYDAWVKSYLFTRDDVSITYGSVGTNPALTAYTNGEADFISLDRAIPAAQAATYGDLAQFPLVGQALVMGYNVPELPNNTHLVLDRHALGLIYCGAIRYWDDAAIKAPNTDAVKALLPHQPILVGYSDNAGISVPAVFKGALSSFSQEFADALAAANDTFALMFPDNTTGQAAGSSGSARVTWVKNNTYSITFVNYYDAVNYSLPYAHMVNQAGTTVAPTTESVQSAMADYITELAENNFAIDIFDGNGTDSWPMPYMSFFSMNRNVTTFDCTNILELLNFVAWVHTNDAASQVMIDLNFVPLDVTYRKKLIDLLATVRCNGAQAYTTNFLLGSGPSLPLYTSFAVARSSTTTKLKFYQTTANAAKQQLITYDSDFGATNNGLSSSWVSQMRDAALLPVTVFAIVPGYNVPELKGLDLVLDYETIAAIYLGNISMWDDDRIKALNSEEVVNNLPSQPILVATQNISSTLTQLFVSVLRANVPGFSDFVSSSTNPSFPVQSTNRSLVTTAADGVMPLLNANSYSFAFWQLYDISLTRTTQAAALSVNNKTVAASDDTVKNALEEYLASGSLDSLPFNALTSVTGESSWPISTFGSFIYRQSTMQDCSKAEALSSFFVWALNNTASQQIAERQGFVLTSSSRTLMKRFWNLQKNFTCEGVAVSSYYNCIIGGTVCSDAGLCVANECVCNADKTGKYCETDISSSSSDSTVIVLAVIIPVVAVILCLLLAFIVGLIVCLKRKSNSNDDWEINYDELEVGEQLGAGGFGEVNKAVWKGTEVAVKVMASEKFTKEMEKNFKDEVRVMTALRHPNVVLFMAASTKAPKMCIVMEYMALGSLFDLLHNELIPDIPFALKAKMAYQGSKGMHFLHSSGIVHRDLKSLNLLLDSKWNVKVSDFGLTKFKEDMKKGGTKDIAGSVHWTAPEILNEVTDVDFILADVYSFGVILWELLTREQPYFGMSPAAVAVAVIRDGIRPKMPDSGSCPVEYEELIVNCWHSDPTIRPTFLEIMTRLSSMNGDTTGNSATYTSKTGSSSSGNSGPKPNIYGSWTMPSNTSGSTSGNSSNKSGSSNNSKNMSANQAAAAAGGIRAPEGEVTIVFTDITRAASLWEFNPSAMRDATLLHNDTLRTVLKKHRGYEVVFIRDRNSGEGSFCMAFQNTIDALSWCMEVQQELLQVEWPEALLDHPGAAEEWGDTDDRVLYKGLRVRMGVHVGTPRMVRDPMTRRVEYIGPAVNAAARITALTHGGQILMSHAAFLKVKDTDLARETNRMASLGKFEMPDAPQGSKLFELKARGLEGRFFGGVSKDIELPSNTTPSTGSGSDKATTPRGKGKKNGDDDQIKDMSAVSATSSNGEVQQFVGEGMMFKEDNFLTSANLCRWIIDYNEIQVGKQIGLGSYGVVYRGKWKGVEVAVKRFIKQKLDERRMLEFRAEMAFLSELHHPNIVLFIGACVKKPNLCIVTEFVKQGSLKDILGNNAIKLPWRLKLKVLRSAVLGINYLHSLHPVIVHRDLKPSNLLVDENWNVKVADFGFARIKEENATMTRCGTPCWTAPEVLRGEKYDEKADVFSFGVIMWEVLTRKQPYAGRNFMGVSLDVLEGKRPQIPNDCPLDFKKMMKKCWHADAAKRPLVEDVLAYFDKQVGDEDIEHIA</sequence>
<dbReference type="CDD" id="cd13999">
    <property type="entry name" value="STKc_MAP3K-like"/>
    <property type="match status" value="2"/>
</dbReference>
<evidence type="ECO:0000259" key="15">
    <source>
        <dbReference type="PROSITE" id="PS50011"/>
    </source>
</evidence>
<comment type="subcellular location">
    <subcellularLocation>
        <location evidence="1">Membrane</location>
        <topology evidence="1">Single-pass membrane protein</topology>
    </subcellularLocation>
</comment>
<feature type="compositionally biased region" description="Low complexity" evidence="12">
    <location>
        <begin position="1061"/>
        <end position="1077"/>
    </location>
</feature>
<dbReference type="InterPro" id="IPR017441">
    <property type="entry name" value="Protein_kinase_ATP_BS"/>
</dbReference>
<dbReference type="Pfam" id="PF07714">
    <property type="entry name" value="PK_Tyr_Ser-Thr"/>
    <property type="match status" value="2"/>
</dbReference>
<dbReference type="GO" id="GO:0005524">
    <property type="term" value="F:ATP binding"/>
    <property type="evidence" value="ECO:0007669"/>
    <property type="project" value="UniProtKB-UniRule"/>
</dbReference>
<feature type="domain" description="Guanylate cyclase" evidence="16">
    <location>
        <begin position="1129"/>
        <end position="1273"/>
    </location>
</feature>
<dbReference type="GO" id="GO:0009190">
    <property type="term" value="P:cyclic nucleotide biosynthetic process"/>
    <property type="evidence" value="ECO:0007669"/>
    <property type="project" value="InterPro"/>
</dbReference>
<dbReference type="STRING" id="1257118.L8GIY5"/>
<dbReference type="Gene3D" id="1.10.510.10">
    <property type="entry name" value="Transferase(Phosphotransferase) domain 1"/>
    <property type="match status" value="2"/>
</dbReference>
<keyword evidence="18" id="KW-1185">Reference proteome</keyword>
<evidence type="ECO:0000256" key="9">
    <source>
        <dbReference type="ARBA" id="ARBA00047899"/>
    </source>
</evidence>
<dbReference type="Gene3D" id="3.30.70.1230">
    <property type="entry name" value="Nucleotide cyclase"/>
    <property type="match status" value="1"/>
</dbReference>
<protein>
    <recommendedName>
        <fullName evidence="3">non-specific serine/threonine protein kinase</fullName>
        <ecNumber evidence="3">2.7.11.1</ecNumber>
    </recommendedName>
</protein>
<dbReference type="FunFam" id="3.30.200.20:FF:000060">
    <property type="entry name" value="Serine/threonine-protein kinase isoform 1"/>
    <property type="match status" value="2"/>
</dbReference>
<gene>
    <name evidence="17" type="ORF">ACA1_097130</name>
</gene>
<feature type="transmembrane region" description="Helical" evidence="13">
    <location>
        <begin position="745"/>
        <end position="773"/>
    </location>
</feature>
<dbReference type="EC" id="2.7.11.1" evidence="3"/>
<dbReference type="InterPro" id="IPR001245">
    <property type="entry name" value="Ser-Thr/Tyr_kinase_cat_dom"/>
</dbReference>
<keyword evidence="13" id="KW-0472">Membrane</keyword>
<evidence type="ECO:0000256" key="5">
    <source>
        <dbReference type="ARBA" id="ARBA00022679"/>
    </source>
</evidence>
<dbReference type="GO" id="GO:0004674">
    <property type="term" value="F:protein serine/threonine kinase activity"/>
    <property type="evidence" value="ECO:0007669"/>
    <property type="project" value="UniProtKB-KW"/>
</dbReference>
<dbReference type="Gene3D" id="3.30.200.20">
    <property type="entry name" value="Phosphorylase Kinase, domain 1"/>
    <property type="match status" value="2"/>
</dbReference>
<keyword evidence="7 17" id="KW-0418">Kinase</keyword>
<dbReference type="SUPFAM" id="SSF53850">
    <property type="entry name" value="Periplasmic binding protein-like II"/>
    <property type="match status" value="2"/>
</dbReference>
<dbReference type="PROSITE" id="PS50125">
    <property type="entry name" value="GUANYLATE_CYCLASE_2"/>
    <property type="match status" value="1"/>
</dbReference>
<keyword evidence="6 11" id="KW-0547">Nucleotide-binding</keyword>
<feature type="binding site" evidence="11">
    <location>
        <position position="817"/>
    </location>
    <ligand>
        <name>ATP</name>
        <dbReference type="ChEBI" id="CHEBI:30616"/>
    </ligand>
</feature>
<keyword evidence="5" id="KW-0808">Transferase</keyword>
<dbReference type="SUPFAM" id="SSF56112">
    <property type="entry name" value="Protein kinase-like (PK-like)"/>
    <property type="match status" value="2"/>
</dbReference>
<feature type="chain" id="PRO_5003990117" description="non-specific serine/threonine protein kinase" evidence="14">
    <location>
        <begin position="23"/>
        <end position="1681"/>
    </location>
</feature>
<comment type="catalytic activity">
    <reaction evidence="9">
        <text>L-threonyl-[protein] + ATP = O-phospho-L-threonyl-[protein] + ADP + H(+)</text>
        <dbReference type="Rhea" id="RHEA:46608"/>
        <dbReference type="Rhea" id="RHEA-COMP:11060"/>
        <dbReference type="Rhea" id="RHEA-COMP:11605"/>
        <dbReference type="ChEBI" id="CHEBI:15378"/>
        <dbReference type="ChEBI" id="CHEBI:30013"/>
        <dbReference type="ChEBI" id="CHEBI:30616"/>
        <dbReference type="ChEBI" id="CHEBI:61977"/>
        <dbReference type="ChEBI" id="CHEBI:456216"/>
        <dbReference type="EC" id="2.7.11.1"/>
    </reaction>
</comment>
<dbReference type="RefSeq" id="XP_004335043.1">
    <property type="nucleotide sequence ID" value="XM_004334995.1"/>
</dbReference>
<dbReference type="GO" id="GO:0016020">
    <property type="term" value="C:membrane"/>
    <property type="evidence" value="ECO:0007669"/>
    <property type="project" value="UniProtKB-SubCell"/>
</dbReference>
<evidence type="ECO:0000313" key="17">
    <source>
        <dbReference type="EMBL" id="ELR13030.1"/>
    </source>
</evidence>
<evidence type="ECO:0000256" key="3">
    <source>
        <dbReference type="ARBA" id="ARBA00012513"/>
    </source>
</evidence>
<reference evidence="17 18" key="1">
    <citation type="journal article" date="2013" name="Genome Biol.">
        <title>Genome of Acanthamoeba castellanii highlights extensive lateral gene transfer and early evolution of tyrosine kinase signaling.</title>
        <authorList>
            <person name="Clarke M."/>
            <person name="Lohan A.J."/>
            <person name="Liu B."/>
            <person name="Lagkouvardos I."/>
            <person name="Roy S."/>
            <person name="Zafar N."/>
            <person name="Bertelli C."/>
            <person name="Schilde C."/>
            <person name="Kianianmomeni A."/>
            <person name="Burglin T.R."/>
            <person name="Frech C."/>
            <person name="Turcotte B."/>
            <person name="Kopec K.O."/>
            <person name="Synnott J.M."/>
            <person name="Choo C."/>
            <person name="Paponov I."/>
            <person name="Finkler A."/>
            <person name="Soon Heng Tan C."/>
            <person name="Hutchins A.P."/>
            <person name="Weinmeier T."/>
            <person name="Rattei T."/>
            <person name="Chu J.S."/>
            <person name="Gimenez G."/>
            <person name="Irimia M."/>
            <person name="Rigden D.J."/>
            <person name="Fitzpatrick D.A."/>
            <person name="Lorenzo-Morales J."/>
            <person name="Bateman A."/>
            <person name="Chiu C.H."/>
            <person name="Tang P."/>
            <person name="Hegemann P."/>
            <person name="Fromm H."/>
            <person name="Raoult D."/>
            <person name="Greub G."/>
            <person name="Miranda-Saavedra D."/>
            <person name="Chen N."/>
            <person name="Nash P."/>
            <person name="Ginger M.L."/>
            <person name="Horn M."/>
            <person name="Schaap P."/>
            <person name="Caler L."/>
            <person name="Loftus B."/>
        </authorList>
    </citation>
    <scope>NUCLEOTIDE SEQUENCE [LARGE SCALE GENOMIC DNA]</scope>
    <source>
        <strain evidence="17 18">Neff</strain>
    </source>
</reference>
<evidence type="ECO:0000256" key="11">
    <source>
        <dbReference type="PROSITE-ProRule" id="PRU10141"/>
    </source>
</evidence>
<dbReference type="VEuPathDB" id="AmoebaDB:ACA1_097130"/>
<comment type="similarity">
    <text evidence="2">Belongs to the protein kinase superfamily. TKL Ser/Thr protein kinase family.</text>
</comment>
<evidence type="ECO:0000256" key="2">
    <source>
        <dbReference type="ARBA" id="ARBA00005843"/>
    </source>
</evidence>
<evidence type="ECO:0000313" key="18">
    <source>
        <dbReference type="Proteomes" id="UP000011083"/>
    </source>
</evidence>
<evidence type="ECO:0000256" key="8">
    <source>
        <dbReference type="ARBA" id="ARBA00022840"/>
    </source>
</evidence>
<dbReference type="Proteomes" id="UP000011083">
    <property type="component" value="Unassembled WGS sequence"/>
</dbReference>
<dbReference type="Gene3D" id="2.10.25.10">
    <property type="entry name" value="Laminin"/>
    <property type="match status" value="1"/>
</dbReference>
<dbReference type="InterPro" id="IPR001054">
    <property type="entry name" value="A/G_cyclase"/>
</dbReference>
<dbReference type="InterPro" id="IPR024370">
    <property type="entry name" value="PBP_domain"/>
</dbReference>
<dbReference type="PANTHER" id="PTHR44329:SF298">
    <property type="entry name" value="MIXED LINEAGE KINASE DOMAIN-LIKE PROTEIN"/>
    <property type="match status" value="1"/>
</dbReference>
<dbReference type="Pfam" id="PF12849">
    <property type="entry name" value="PBP_like_2"/>
    <property type="match status" value="2"/>
</dbReference>
<dbReference type="InterPro" id="IPR000719">
    <property type="entry name" value="Prot_kinase_dom"/>
</dbReference>
<feature type="domain" description="Protein kinase" evidence="15">
    <location>
        <begin position="790"/>
        <end position="1049"/>
    </location>
</feature>
<feature type="region of interest" description="Disordered" evidence="12">
    <location>
        <begin position="1339"/>
        <end position="1373"/>
    </location>
</feature>
<evidence type="ECO:0000256" key="6">
    <source>
        <dbReference type="ARBA" id="ARBA00022741"/>
    </source>
</evidence>
<keyword evidence="13" id="KW-0812">Transmembrane</keyword>
<dbReference type="SUPFAM" id="SSF55073">
    <property type="entry name" value="Nucleotide cyclase"/>
    <property type="match status" value="1"/>
</dbReference>
<name>L8GIY5_ACACF</name>
<dbReference type="SMART" id="SM00044">
    <property type="entry name" value="CYCc"/>
    <property type="match status" value="1"/>
</dbReference>
<dbReference type="PROSITE" id="PS00108">
    <property type="entry name" value="PROTEIN_KINASE_ST"/>
    <property type="match status" value="2"/>
</dbReference>
<dbReference type="GeneID" id="14913149"/>
<keyword evidence="14" id="KW-0732">Signal</keyword>
<evidence type="ECO:0000256" key="13">
    <source>
        <dbReference type="SAM" id="Phobius"/>
    </source>
</evidence>
<keyword evidence="4" id="KW-0723">Serine/threonine-protein kinase</keyword>
<accession>L8GIY5</accession>
<keyword evidence="13" id="KW-1133">Transmembrane helix</keyword>
<dbReference type="InterPro" id="IPR029787">
    <property type="entry name" value="Nucleotide_cyclase"/>
</dbReference>
<comment type="catalytic activity">
    <reaction evidence="10">
        <text>L-seryl-[protein] + ATP = O-phospho-L-seryl-[protein] + ADP + H(+)</text>
        <dbReference type="Rhea" id="RHEA:17989"/>
        <dbReference type="Rhea" id="RHEA-COMP:9863"/>
        <dbReference type="Rhea" id="RHEA-COMP:11604"/>
        <dbReference type="ChEBI" id="CHEBI:15378"/>
        <dbReference type="ChEBI" id="CHEBI:29999"/>
        <dbReference type="ChEBI" id="CHEBI:30616"/>
        <dbReference type="ChEBI" id="CHEBI:83421"/>
        <dbReference type="ChEBI" id="CHEBI:456216"/>
        <dbReference type="EC" id="2.7.11.1"/>
    </reaction>
</comment>
<evidence type="ECO:0000256" key="12">
    <source>
        <dbReference type="SAM" id="MobiDB-lite"/>
    </source>
</evidence>
<dbReference type="EMBL" id="KB008103">
    <property type="protein sequence ID" value="ELR13030.1"/>
    <property type="molecule type" value="Genomic_DNA"/>
</dbReference>
<dbReference type="OrthoDB" id="4062651at2759"/>
<feature type="domain" description="Protein kinase" evidence="15">
    <location>
        <begin position="1419"/>
        <end position="1681"/>
    </location>
</feature>
<dbReference type="CDD" id="cd07302">
    <property type="entry name" value="CHD"/>
    <property type="match status" value="1"/>
</dbReference>
<dbReference type="InterPro" id="IPR011009">
    <property type="entry name" value="Kinase-like_dom_sf"/>
</dbReference>
<dbReference type="PANTHER" id="PTHR44329">
    <property type="entry name" value="SERINE/THREONINE-PROTEIN KINASE TNNI3K-RELATED"/>
    <property type="match status" value="1"/>
</dbReference>
<feature type="region of interest" description="Disordered" evidence="12">
    <location>
        <begin position="1051"/>
        <end position="1111"/>
    </location>
</feature>